<dbReference type="InterPro" id="IPR050523">
    <property type="entry name" value="AKR_Detox_Biosynth"/>
</dbReference>
<comment type="similarity">
    <text evidence="3">Belongs to the aldo/keto reductase family. Aldo/keto reductase 2 subfamily.</text>
</comment>
<evidence type="ECO:0000259" key="5">
    <source>
        <dbReference type="Pfam" id="PF00248"/>
    </source>
</evidence>
<accession>A0A178D2I2</accession>
<dbReference type="GeneID" id="34588191"/>
<keyword evidence="1" id="KW-0521">NADP</keyword>
<gene>
    <name evidence="6" type="ORF">AYO20_04773</name>
</gene>
<dbReference type="EMBL" id="LVCJ01000026">
    <property type="protein sequence ID" value="OAL35867.1"/>
    <property type="molecule type" value="Genomic_DNA"/>
</dbReference>
<dbReference type="PANTHER" id="PTHR43364">
    <property type="entry name" value="NADH-SPECIFIC METHYLGLYOXAL REDUCTASE-RELATED"/>
    <property type="match status" value="1"/>
</dbReference>
<evidence type="ECO:0000313" key="7">
    <source>
        <dbReference type="Proteomes" id="UP000185904"/>
    </source>
</evidence>
<proteinExistence type="inferred from homology"/>
<feature type="region of interest" description="Disordered" evidence="4">
    <location>
        <begin position="380"/>
        <end position="401"/>
    </location>
</feature>
<evidence type="ECO:0000256" key="4">
    <source>
        <dbReference type="SAM" id="MobiDB-lite"/>
    </source>
</evidence>
<evidence type="ECO:0000256" key="3">
    <source>
        <dbReference type="ARBA" id="ARBA00038157"/>
    </source>
</evidence>
<dbReference type="Pfam" id="PF00248">
    <property type="entry name" value="Aldo_ket_red"/>
    <property type="match status" value="1"/>
</dbReference>
<dbReference type="AlphaFoldDB" id="A0A178D2I2"/>
<organism evidence="6 7">
    <name type="scientific">Fonsecaea nubica</name>
    <dbReference type="NCBI Taxonomy" id="856822"/>
    <lineage>
        <taxon>Eukaryota</taxon>
        <taxon>Fungi</taxon>
        <taxon>Dikarya</taxon>
        <taxon>Ascomycota</taxon>
        <taxon>Pezizomycotina</taxon>
        <taxon>Eurotiomycetes</taxon>
        <taxon>Chaetothyriomycetidae</taxon>
        <taxon>Chaetothyriales</taxon>
        <taxon>Herpotrichiellaceae</taxon>
        <taxon>Fonsecaea</taxon>
    </lineage>
</organism>
<comment type="caution">
    <text evidence="6">The sequence shown here is derived from an EMBL/GenBank/DDBJ whole genome shotgun (WGS) entry which is preliminary data.</text>
</comment>
<dbReference type="OrthoDB" id="48988at2759"/>
<dbReference type="InterPro" id="IPR023210">
    <property type="entry name" value="NADP_OxRdtase_dom"/>
</dbReference>
<dbReference type="RefSeq" id="XP_022500879.1">
    <property type="nucleotide sequence ID" value="XM_022643068.1"/>
</dbReference>
<keyword evidence="2" id="KW-0560">Oxidoreductase</keyword>
<reference evidence="6 7" key="1">
    <citation type="submission" date="2016-03" db="EMBL/GenBank/DDBJ databases">
        <title>The draft genome sequence of Fonsecaea nubica causative agent of cutaneous subcutaneous infection in human host.</title>
        <authorList>
            <person name="Costa F."/>
            <person name="Sybren D.H."/>
            <person name="Raittz R.T."/>
            <person name="Weiss V.A."/>
            <person name="Leao A.C."/>
            <person name="Gomes R."/>
            <person name="De Souza E.M."/>
            <person name="Pedrosa F.O."/>
            <person name="Steffens M.B."/>
            <person name="Bombassaro A."/>
            <person name="Tadra-Sfeir M.Z."/>
            <person name="Moreno L.F."/>
            <person name="Najafzadeh M.J."/>
            <person name="Felipe M.S."/>
            <person name="Teixeira M."/>
            <person name="Sun J."/>
            <person name="Xi L."/>
            <person name="Castro M.A."/>
            <person name="Vicente V.A."/>
        </authorList>
    </citation>
    <scope>NUCLEOTIDE SEQUENCE [LARGE SCALE GENOMIC DNA]</scope>
    <source>
        <strain evidence="6 7">CBS 269.64</strain>
    </source>
</reference>
<protein>
    <recommendedName>
        <fullName evidence="5">NADP-dependent oxidoreductase domain-containing protein</fullName>
    </recommendedName>
</protein>
<dbReference type="CDD" id="cd12148">
    <property type="entry name" value="fungal_TF_MHR"/>
    <property type="match status" value="1"/>
</dbReference>
<feature type="domain" description="NADP-dependent oxidoreductase" evidence="5">
    <location>
        <begin position="30"/>
        <end position="336"/>
    </location>
</feature>
<dbReference type="Proteomes" id="UP000185904">
    <property type="component" value="Unassembled WGS sequence"/>
</dbReference>
<evidence type="ECO:0000256" key="2">
    <source>
        <dbReference type="ARBA" id="ARBA00023002"/>
    </source>
</evidence>
<evidence type="ECO:0000256" key="1">
    <source>
        <dbReference type="ARBA" id="ARBA00022857"/>
    </source>
</evidence>
<sequence length="951" mass="105905">MATAPAPPPRTKLGQHRLLCPNAPILVSPVCLGAMGFGQRLWGAAMGGCNKETSYEILDRFHDAGGNFIDTANFYMGGESEEWLGDWMADRGVRDQMIIATKFALPFKFPEQFPEGTITSNFGGANRKSLRLSLAESLQRMRTDYVDILYVHAWDGVTNIPELMRSLDDVVKQGKVLYLGISNWPAWLVVKANDYARQHCLTPFVVYEGLWNVVARDIERDIVPMCKAEGMAITVWEAMGAGKFKTKAEKAEKGGRPAYDLSGKGLEAFERATAVLDRVAKRKGTNAVGIALRYVTLKEPYVFPIIGCRKIEQLQANIENLSVKLSEDDMREIEEAVPIDLGYPHAFLSGLADKHVGPTRPSKLEVRWGGFEGVEEPKSVVAQAPASTSVEDVGMTQDSDDDLSELARRAPLVAALEATQLLSTQQVANTNQSEQDADDFNLHADRKCQIFPTSRLDAGESRICEQLRAALPPYNELRQCFSGDTKWWDFWHIKTFGPDAPKESLLQFLERVYMIGTPIELGFLVSSYGRHHAAEASEYLAVVDRLVLASDRFARSVEGLLLAVFHAKVYLDNLHRNYSSSHRRSAAWWTLYLGDRFLSILLGLPYSISDNSFIVTYASETSQLGYATLPFAIRLGMITGRVIDQVQSRKGPKFSEIVDIDDELTTLASTKPRHWWDHKITADACSTDLNESRERLICQTQYFLTRIYLHLPYLLKSPTSHLYVSSRLTAIESARELLKRYQVLRSYVDGSPIFDCQSLDFVGFMAAVILVVAAFCGSGDHLLPDDMELSNETLKALQRVAENRVNGLARQCQKTLATLLVLAQEEGSLNCAVPPRIKIPYFGTLYVASERHLKSSSLKPSRDQGSSAAYPGCLVNSSSSGMPSADLNPQSPKITYEGMYSFDSDLPWAQDEFQAVSGSLDFMTDLDQGWESFFNPQASNEMPSAESLFFD</sequence>
<dbReference type="SUPFAM" id="SSF51430">
    <property type="entry name" value="NAD(P)-linked oxidoreductase"/>
    <property type="match status" value="1"/>
</dbReference>
<keyword evidence="7" id="KW-1185">Reference proteome</keyword>
<dbReference type="InterPro" id="IPR036812">
    <property type="entry name" value="NAD(P)_OxRdtase_dom_sf"/>
</dbReference>
<dbReference type="Gene3D" id="3.20.20.100">
    <property type="entry name" value="NADP-dependent oxidoreductase domain"/>
    <property type="match status" value="1"/>
</dbReference>
<evidence type="ECO:0000313" key="6">
    <source>
        <dbReference type="EMBL" id="OAL35867.1"/>
    </source>
</evidence>
<dbReference type="GO" id="GO:0016491">
    <property type="term" value="F:oxidoreductase activity"/>
    <property type="evidence" value="ECO:0007669"/>
    <property type="project" value="UniProtKB-KW"/>
</dbReference>
<dbReference type="PANTHER" id="PTHR43364:SF7">
    <property type="entry name" value="NADP-DEPENDENT OXIDOREDUCTASE DOMAIN-CONTAINING PROTEIN-RELATED"/>
    <property type="match status" value="1"/>
</dbReference>
<name>A0A178D2I2_9EURO</name>